<feature type="transmembrane region" description="Helical" evidence="2">
    <location>
        <begin position="117"/>
        <end position="137"/>
    </location>
</feature>
<feature type="compositionally biased region" description="Basic and acidic residues" evidence="1">
    <location>
        <begin position="156"/>
        <end position="167"/>
    </location>
</feature>
<name>A0A940SVL3_9ENTE</name>
<dbReference type="AlphaFoldDB" id="A0A940SVL3"/>
<feature type="transmembrane region" description="Helical" evidence="2">
    <location>
        <begin position="65"/>
        <end position="88"/>
    </location>
</feature>
<keyword evidence="2" id="KW-0812">Transmembrane</keyword>
<keyword evidence="2" id="KW-0472">Membrane</keyword>
<protein>
    <submittedName>
        <fullName evidence="3">Uncharacterized protein</fullName>
    </submittedName>
</protein>
<keyword evidence="4" id="KW-1185">Reference proteome</keyword>
<dbReference type="Proteomes" id="UP000674938">
    <property type="component" value="Unassembled WGS sequence"/>
</dbReference>
<organism evidence="3 4">
    <name type="scientific">Vagococcus allomyrinae</name>
    <dbReference type="NCBI Taxonomy" id="2794353"/>
    <lineage>
        <taxon>Bacteria</taxon>
        <taxon>Bacillati</taxon>
        <taxon>Bacillota</taxon>
        <taxon>Bacilli</taxon>
        <taxon>Lactobacillales</taxon>
        <taxon>Enterococcaceae</taxon>
        <taxon>Vagococcus</taxon>
    </lineage>
</organism>
<evidence type="ECO:0000313" key="4">
    <source>
        <dbReference type="Proteomes" id="UP000674938"/>
    </source>
</evidence>
<feature type="transmembrane region" description="Helical" evidence="2">
    <location>
        <begin position="95"/>
        <end position="111"/>
    </location>
</feature>
<comment type="caution">
    <text evidence="3">The sequence shown here is derived from an EMBL/GenBank/DDBJ whole genome shotgun (WGS) entry which is preliminary data.</text>
</comment>
<feature type="region of interest" description="Disordered" evidence="1">
    <location>
        <begin position="148"/>
        <end position="167"/>
    </location>
</feature>
<evidence type="ECO:0000313" key="3">
    <source>
        <dbReference type="EMBL" id="MBP1042450.1"/>
    </source>
</evidence>
<dbReference type="RefSeq" id="WP_209529643.1">
    <property type="nucleotide sequence ID" value="NZ_JAEEGA010000010.1"/>
</dbReference>
<reference evidence="3" key="1">
    <citation type="submission" date="2020-12" db="EMBL/GenBank/DDBJ databases">
        <title>Vagococcus allomyrinae sp. nov. and Enterococcus lavae sp. nov., isolated from the larvae of Allomyrina dichotoma.</title>
        <authorList>
            <person name="Lee S.D."/>
        </authorList>
    </citation>
    <scope>NUCLEOTIDE SEQUENCE</scope>
    <source>
        <strain evidence="3">BWB3-3</strain>
    </source>
</reference>
<dbReference type="EMBL" id="JAEEGA010000010">
    <property type="protein sequence ID" value="MBP1042450.1"/>
    <property type="molecule type" value="Genomic_DNA"/>
</dbReference>
<evidence type="ECO:0000256" key="2">
    <source>
        <dbReference type="SAM" id="Phobius"/>
    </source>
</evidence>
<feature type="transmembrane region" description="Helical" evidence="2">
    <location>
        <begin position="12"/>
        <end position="30"/>
    </location>
</feature>
<accession>A0A940SVL3</accession>
<gene>
    <name evidence="3" type="ORF">I6N95_15635</name>
</gene>
<evidence type="ECO:0000256" key="1">
    <source>
        <dbReference type="SAM" id="MobiDB-lite"/>
    </source>
</evidence>
<sequence>MKEVINGNKQRLLRMVGEVVVIGLWLVYFMKFSRFYDKVELLISDKQPLINKLLIFVTYSPKDSFTYFTIGGLLVFLLVLLIMLSYVNKSGPKKVLFWLTTIVNVGLIVGLCKPMVYPLYIIFVLGSVLVLYTIVIFTREVEFDEDNYEVDEEESNEGKNEKKTNDE</sequence>
<keyword evidence="2" id="KW-1133">Transmembrane helix</keyword>
<proteinExistence type="predicted"/>